<dbReference type="Proteomes" id="UP000442109">
    <property type="component" value="Unassembled WGS sequence"/>
</dbReference>
<proteinExistence type="predicted"/>
<sequence length="187" mass="20831">MGTWVAIAIGLFVLGSIMALKPSGVDVRLDKLRMTARRLELNPKLVACPDWIRGRNNEYGKGMMGQYALILDDMKFPETRYQVIDGELRPDSTSGTQIEVNDGAQGNVGTQDVTYRLDHEPLNLPASITPLVKAVYTKANSLVVFWEDSGYVKPHTNPNYDPQHIEPDLLALKAAMYQWAQKLANKG</sequence>
<accession>A0A844LYN1</accession>
<dbReference type="OrthoDB" id="6709940at2"/>
<organism evidence="1 2">
    <name type="scientific">Psychrobacter sanguinis</name>
    <dbReference type="NCBI Taxonomy" id="861445"/>
    <lineage>
        <taxon>Bacteria</taxon>
        <taxon>Pseudomonadati</taxon>
        <taxon>Pseudomonadota</taxon>
        <taxon>Gammaproteobacteria</taxon>
        <taxon>Moraxellales</taxon>
        <taxon>Moraxellaceae</taxon>
        <taxon>Psychrobacter</taxon>
    </lineage>
</organism>
<dbReference type="AlphaFoldDB" id="A0A844LYN1"/>
<gene>
    <name evidence="1" type="ORF">GB996_01345</name>
</gene>
<dbReference type="RefSeq" id="WP_155586632.1">
    <property type="nucleotide sequence ID" value="NZ_WFKQ01000001.1"/>
</dbReference>
<evidence type="ECO:0000313" key="2">
    <source>
        <dbReference type="Proteomes" id="UP000442109"/>
    </source>
</evidence>
<evidence type="ECO:0000313" key="1">
    <source>
        <dbReference type="EMBL" id="MUG31438.1"/>
    </source>
</evidence>
<dbReference type="EMBL" id="WFKQ01000001">
    <property type="protein sequence ID" value="MUG31438.1"/>
    <property type="molecule type" value="Genomic_DNA"/>
</dbReference>
<reference evidence="1 2" key="1">
    <citation type="journal article" date="2019" name="PLoS ONE">
        <title>Pup mortality in New Zealand sea lions (Phocarctos hookeri) at Enderby Island, Auckland Islands, 2013-18.</title>
        <authorList>
            <person name="Michael S.A."/>
            <person name="Hayman D.T.S."/>
            <person name="Gray R."/>
            <person name="Zhang J."/>
            <person name="Rogers L."/>
            <person name="Roe W.D."/>
        </authorList>
    </citation>
    <scope>NUCLEOTIDE SEQUENCE [LARGE SCALE GENOMIC DNA]</scope>
    <source>
        <strain evidence="1 2">SM868</strain>
    </source>
</reference>
<comment type="caution">
    <text evidence="1">The sequence shown here is derived from an EMBL/GenBank/DDBJ whole genome shotgun (WGS) entry which is preliminary data.</text>
</comment>
<name>A0A844LYN1_9GAMM</name>
<protein>
    <submittedName>
        <fullName evidence="1">Uncharacterized protein</fullName>
    </submittedName>
</protein>
<keyword evidence="2" id="KW-1185">Reference proteome</keyword>